<dbReference type="InterPro" id="IPR007446">
    <property type="entry name" value="PilP"/>
</dbReference>
<evidence type="ECO:0000313" key="2">
    <source>
        <dbReference type="Proteomes" id="UP001528411"/>
    </source>
</evidence>
<gene>
    <name evidence="1" type="ORF">PN838_10240</name>
</gene>
<name>A0ABT5FCE6_9GAMM</name>
<dbReference type="RefSeq" id="WP_215963972.1">
    <property type="nucleotide sequence ID" value="NZ_JAQOMS010000002.1"/>
</dbReference>
<dbReference type="Proteomes" id="UP001528411">
    <property type="component" value="Unassembled WGS sequence"/>
</dbReference>
<accession>A0ABT5FCE6</accession>
<protein>
    <submittedName>
        <fullName evidence="1">Pilus assembly protein PilP</fullName>
    </submittedName>
</protein>
<dbReference type="Pfam" id="PF04351">
    <property type="entry name" value="PilP"/>
    <property type="match status" value="1"/>
</dbReference>
<dbReference type="EMBL" id="JAQOMS010000002">
    <property type="protein sequence ID" value="MDC2889076.1"/>
    <property type="molecule type" value="Genomic_DNA"/>
</dbReference>
<evidence type="ECO:0000313" key="1">
    <source>
        <dbReference type="EMBL" id="MDC2889076.1"/>
    </source>
</evidence>
<comment type="caution">
    <text evidence="1">The sequence shown here is derived from an EMBL/GenBank/DDBJ whole genome shotgun (WGS) entry which is preliminary data.</text>
</comment>
<organism evidence="1 2">
    <name type="scientific">Psychrosphaera algicola</name>
    <dbReference type="NCBI Taxonomy" id="3023714"/>
    <lineage>
        <taxon>Bacteria</taxon>
        <taxon>Pseudomonadati</taxon>
        <taxon>Pseudomonadota</taxon>
        <taxon>Gammaproteobacteria</taxon>
        <taxon>Alteromonadales</taxon>
        <taxon>Pseudoalteromonadaceae</taxon>
        <taxon>Psychrosphaera</taxon>
    </lineage>
</organism>
<dbReference type="PROSITE" id="PS51257">
    <property type="entry name" value="PROKAR_LIPOPROTEIN"/>
    <property type="match status" value="1"/>
</dbReference>
<sequence>MKRLMLLFTLLVQGCYDDVSDIQQYMNEVKNGAPVKIDPIPEVKKFVHVDYEAVITRSPFELPSPEAIEENFVPVQNCLAPDHRRRKQPLEKFALDNLSMKGTLGTNNQIWALVEATDGSLHRVTNDNYIGLFNGRITSVTDNQVDLIELIPDGAGCWKERTATVLMAEATAEE</sequence>
<proteinExistence type="predicted"/>
<reference evidence="1 2" key="1">
    <citation type="submission" date="2023-01" db="EMBL/GenBank/DDBJ databases">
        <title>Psychrosphaera sp. nov., isolated from marine algae.</title>
        <authorList>
            <person name="Bayburt H."/>
            <person name="Choi B.J."/>
            <person name="Kim J.M."/>
            <person name="Choi D.G."/>
            <person name="Jeon C.O."/>
        </authorList>
    </citation>
    <scope>NUCLEOTIDE SEQUENCE [LARGE SCALE GENOMIC DNA]</scope>
    <source>
        <strain evidence="1 2">G1-22</strain>
    </source>
</reference>
<dbReference type="PIRSF" id="PIRSF016481">
    <property type="entry name" value="Pilus_assembly_PilP"/>
    <property type="match status" value="1"/>
</dbReference>
<keyword evidence="2" id="KW-1185">Reference proteome</keyword>